<dbReference type="PANTHER" id="PTHR30065">
    <property type="entry name" value="FLAGELLAR BIOSYNTHETIC PROTEIN FLIR"/>
    <property type="match status" value="1"/>
</dbReference>
<sequence length="257" mass="27143">MSFTVEQLAAWVNAFFWPFLRVGAMTIAAPVFGSRMIAARARLTLAVAVTIALMAILPPPPVLVTFSVAWWTAVLQQMLIGLTMGFVLQLVFEGIVLGGMVIAMGAGLGFATLVDPLRGVQTPVVSQYFVILTTLLFLALGGHLALISFVATSFHTLPVGAIGFTPDVARAVADYGVHLFAGAMQIALPATLAILVVNLSFGIISRSAPSLNLFAIGLPAALLFALAVLPMTLDAMAVVFERRLEQAWAFIAAFIGV</sequence>
<keyword evidence="8 10" id="KW-0975">Bacterial flagellum</keyword>
<dbReference type="PANTHER" id="PTHR30065:SF8">
    <property type="entry name" value="FLAGELLAR BIOSYNTHETIC PROTEIN FLIR"/>
    <property type="match status" value="1"/>
</dbReference>
<dbReference type="NCBIfam" id="TIGR01400">
    <property type="entry name" value="fliR"/>
    <property type="match status" value="1"/>
</dbReference>
<organism evidence="11 12">
    <name type="scientific">Spectribacter acetivorans</name>
    <dbReference type="NCBI Taxonomy" id="3075603"/>
    <lineage>
        <taxon>Bacteria</taxon>
        <taxon>Pseudomonadati</taxon>
        <taxon>Pseudomonadota</taxon>
        <taxon>Gammaproteobacteria</taxon>
        <taxon>Salinisphaerales</taxon>
        <taxon>Salinisphaeraceae</taxon>
        <taxon>Spectribacter</taxon>
    </lineage>
</organism>
<feature type="transmembrane region" description="Helical" evidence="10">
    <location>
        <begin position="91"/>
        <end position="117"/>
    </location>
</feature>
<feature type="transmembrane region" description="Helical" evidence="10">
    <location>
        <begin position="45"/>
        <end position="71"/>
    </location>
</feature>
<comment type="caution">
    <text evidence="11">The sequence shown here is derived from an EMBL/GenBank/DDBJ whole genome shotgun (WGS) entry which is preliminary data.</text>
</comment>
<evidence type="ECO:0000256" key="8">
    <source>
        <dbReference type="ARBA" id="ARBA00023143"/>
    </source>
</evidence>
<keyword evidence="5 10" id="KW-0812">Transmembrane</keyword>
<protein>
    <recommendedName>
        <fullName evidence="3 9">Flagellar biosynthetic protein FliR</fullName>
    </recommendedName>
</protein>
<evidence type="ECO:0000256" key="1">
    <source>
        <dbReference type="ARBA" id="ARBA00002578"/>
    </source>
</evidence>
<evidence type="ECO:0000256" key="7">
    <source>
        <dbReference type="ARBA" id="ARBA00023136"/>
    </source>
</evidence>
<keyword evidence="6 10" id="KW-1133">Transmembrane helix</keyword>
<keyword evidence="4 10" id="KW-1003">Cell membrane</keyword>
<keyword evidence="7 10" id="KW-0472">Membrane</keyword>
<comment type="function">
    <text evidence="1 10">Role in flagellar biosynthesis.</text>
</comment>
<feature type="transmembrane region" description="Helical" evidence="10">
    <location>
        <begin position="129"/>
        <end position="155"/>
    </location>
</feature>
<evidence type="ECO:0000256" key="10">
    <source>
        <dbReference type="RuleBase" id="RU362071"/>
    </source>
</evidence>
<comment type="similarity">
    <text evidence="2 10">Belongs to the FliR/MopE/SpaR family.</text>
</comment>
<keyword evidence="11" id="KW-0969">Cilium</keyword>
<feature type="transmembrane region" description="Helical" evidence="10">
    <location>
        <begin position="175"/>
        <end position="199"/>
    </location>
</feature>
<feature type="transmembrane region" description="Helical" evidence="10">
    <location>
        <begin position="211"/>
        <end position="233"/>
    </location>
</feature>
<evidence type="ECO:0000256" key="9">
    <source>
        <dbReference type="NCBIfam" id="TIGR01400"/>
    </source>
</evidence>
<dbReference type="Proteomes" id="UP001259982">
    <property type="component" value="Unassembled WGS sequence"/>
</dbReference>
<keyword evidence="11" id="KW-0282">Flagellum</keyword>
<comment type="subcellular location">
    <subcellularLocation>
        <location evidence="10">Cell membrane</location>
        <topology evidence="10">Multi-pass membrane protein</topology>
    </subcellularLocation>
    <subcellularLocation>
        <location evidence="10">Bacterial flagellum basal body</location>
    </subcellularLocation>
</comment>
<name>A0ABU3B8X5_9GAMM</name>
<dbReference type="InterPro" id="IPR006303">
    <property type="entry name" value="FliR"/>
</dbReference>
<feature type="transmembrane region" description="Helical" evidence="10">
    <location>
        <begin position="15"/>
        <end position="33"/>
    </location>
</feature>
<dbReference type="InterPro" id="IPR002010">
    <property type="entry name" value="T3SS_IM_R"/>
</dbReference>
<keyword evidence="12" id="KW-1185">Reference proteome</keyword>
<evidence type="ECO:0000256" key="3">
    <source>
        <dbReference type="ARBA" id="ARBA00021717"/>
    </source>
</evidence>
<evidence type="ECO:0000256" key="2">
    <source>
        <dbReference type="ARBA" id="ARBA00009772"/>
    </source>
</evidence>
<gene>
    <name evidence="11" type="primary">fliR</name>
    <name evidence="11" type="ORF">RM531_07200</name>
</gene>
<evidence type="ECO:0000313" key="12">
    <source>
        <dbReference type="Proteomes" id="UP001259982"/>
    </source>
</evidence>
<accession>A0ABU3B8X5</accession>
<dbReference type="EMBL" id="JAVRHY010000005">
    <property type="protein sequence ID" value="MDT0618257.1"/>
    <property type="molecule type" value="Genomic_DNA"/>
</dbReference>
<dbReference type="PRINTS" id="PR00953">
    <property type="entry name" value="TYPE3IMRPROT"/>
</dbReference>
<evidence type="ECO:0000313" key="11">
    <source>
        <dbReference type="EMBL" id="MDT0618257.1"/>
    </source>
</evidence>
<evidence type="ECO:0000256" key="5">
    <source>
        <dbReference type="ARBA" id="ARBA00022692"/>
    </source>
</evidence>
<evidence type="ECO:0000256" key="4">
    <source>
        <dbReference type="ARBA" id="ARBA00022475"/>
    </source>
</evidence>
<evidence type="ECO:0000256" key="6">
    <source>
        <dbReference type="ARBA" id="ARBA00022989"/>
    </source>
</evidence>
<reference evidence="11 12" key="1">
    <citation type="submission" date="2023-09" db="EMBL/GenBank/DDBJ databases">
        <authorList>
            <person name="Rey-Velasco X."/>
        </authorList>
    </citation>
    <scope>NUCLEOTIDE SEQUENCE [LARGE SCALE GENOMIC DNA]</scope>
    <source>
        <strain evidence="11 12">P385</strain>
    </source>
</reference>
<proteinExistence type="inferred from homology"/>
<keyword evidence="11" id="KW-0966">Cell projection</keyword>
<dbReference type="RefSeq" id="WP_311658338.1">
    <property type="nucleotide sequence ID" value="NZ_JAVRHY010000005.1"/>
</dbReference>
<dbReference type="Pfam" id="PF01311">
    <property type="entry name" value="Bac_export_1"/>
    <property type="match status" value="1"/>
</dbReference>